<feature type="transmembrane region" description="Helical" evidence="12">
    <location>
        <begin position="147"/>
        <end position="165"/>
    </location>
</feature>
<dbReference type="Proteomes" id="UP000324832">
    <property type="component" value="Unassembled WGS sequence"/>
</dbReference>
<comment type="subcellular location">
    <subcellularLocation>
        <location evidence="2">Membrane</location>
        <topology evidence="2">Multi-pass membrane protein</topology>
    </subcellularLocation>
</comment>
<evidence type="ECO:0000256" key="9">
    <source>
        <dbReference type="ARBA" id="ARBA00022989"/>
    </source>
</evidence>
<comment type="catalytic activity">
    <reaction evidence="1">
        <text>ATP = 3',5'-cyclic AMP + diphosphate</text>
        <dbReference type="Rhea" id="RHEA:15389"/>
        <dbReference type="ChEBI" id="CHEBI:30616"/>
        <dbReference type="ChEBI" id="CHEBI:33019"/>
        <dbReference type="ChEBI" id="CHEBI:58165"/>
        <dbReference type="EC" id="4.6.1.1"/>
    </reaction>
</comment>
<evidence type="ECO:0000256" key="11">
    <source>
        <dbReference type="ARBA" id="ARBA00023239"/>
    </source>
</evidence>
<reference evidence="14 15" key="1">
    <citation type="submission" date="2017-07" db="EMBL/GenBank/DDBJ databases">
        <authorList>
            <person name="Talla V."/>
            <person name="Backstrom N."/>
        </authorList>
    </citation>
    <scope>NUCLEOTIDE SEQUENCE [LARGE SCALE GENOMIC DNA]</scope>
</reference>
<dbReference type="PROSITE" id="PS50125">
    <property type="entry name" value="GUANYLATE_CYCLASE_2"/>
    <property type="match status" value="1"/>
</dbReference>
<keyword evidence="6" id="KW-0547">Nucleotide-binding</keyword>
<keyword evidence="8" id="KW-0460">Magnesium</keyword>
<dbReference type="SMART" id="SM00044">
    <property type="entry name" value="CYCc"/>
    <property type="match status" value="1"/>
</dbReference>
<evidence type="ECO:0000256" key="1">
    <source>
        <dbReference type="ARBA" id="ARBA00001593"/>
    </source>
</evidence>
<evidence type="ECO:0000256" key="5">
    <source>
        <dbReference type="ARBA" id="ARBA00022723"/>
    </source>
</evidence>
<dbReference type="PANTHER" id="PTHR45627:SF12">
    <property type="entry name" value="ADENYLATE CYCLASE TYPE 2"/>
    <property type="match status" value="1"/>
</dbReference>
<dbReference type="Gene3D" id="3.30.70.1230">
    <property type="entry name" value="Nucleotide cyclase"/>
    <property type="match status" value="1"/>
</dbReference>
<evidence type="ECO:0000256" key="3">
    <source>
        <dbReference type="ARBA" id="ARBA00012201"/>
    </source>
</evidence>
<evidence type="ECO:0000256" key="10">
    <source>
        <dbReference type="ARBA" id="ARBA00023136"/>
    </source>
</evidence>
<gene>
    <name evidence="14" type="ORF">LSINAPIS_LOCUS10974</name>
</gene>
<dbReference type="SUPFAM" id="SSF55073">
    <property type="entry name" value="Nucleotide cyclase"/>
    <property type="match status" value="1"/>
</dbReference>
<dbReference type="EC" id="4.6.1.1" evidence="3"/>
<dbReference type="InterPro" id="IPR029787">
    <property type="entry name" value="Nucleotide_cyclase"/>
</dbReference>
<evidence type="ECO:0000256" key="7">
    <source>
        <dbReference type="ARBA" id="ARBA00022840"/>
    </source>
</evidence>
<dbReference type="InterPro" id="IPR001054">
    <property type="entry name" value="A/G_cyclase"/>
</dbReference>
<feature type="transmembrane region" description="Helical" evidence="12">
    <location>
        <begin position="27"/>
        <end position="49"/>
    </location>
</feature>
<evidence type="ECO:0000259" key="13">
    <source>
        <dbReference type="PROSITE" id="PS50125"/>
    </source>
</evidence>
<protein>
    <recommendedName>
        <fullName evidence="3">adenylate cyclase</fullName>
        <ecNumber evidence="3">4.6.1.1</ecNumber>
    </recommendedName>
</protein>
<evidence type="ECO:0000313" key="15">
    <source>
        <dbReference type="Proteomes" id="UP000324832"/>
    </source>
</evidence>
<feature type="transmembrane region" description="Helical" evidence="12">
    <location>
        <begin position="106"/>
        <end position="127"/>
    </location>
</feature>
<dbReference type="GO" id="GO:0005524">
    <property type="term" value="F:ATP binding"/>
    <property type="evidence" value="ECO:0007669"/>
    <property type="project" value="UniProtKB-KW"/>
</dbReference>
<dbReference type="GO" id="GO:0007193">
    <property type="term" value="P:adenylate cyclase-inhibiting G protein-coupled receptor signaling pathway"/>
    <property type="evidence" value="ECO:0007669"/>
    <property type="project" value="TreeGrafter"/>
</dbReference>
<proteinExistence type="predicted"/>
<evidence type="ECO:0000256" key="8">
    <source>
        <dbReference type="ARBA" id="ARBA00022842"/>
    </source>
</evidence>
<dbReference type="AlphaFoldDB" id="A0A5E4QRJ2"/>
<evidence type="ECO:0000313" key="14">
    <source>
        <dbReference type="EMBL" id="VVD00303.1"/>
    </source>
</evidence>
<keyword evidence="4 12" id="KW-0812">Transmembrane</keyword>
<feature type="domain" description="Guanylate cyclase" evidence="13">
    <location>
        <begin position="242"/>
        <end position="272"/>
    </location>
</feature>
<dbReference type="GO" id="GO:0046872">
    <property type="term" value="F:metal ion binding"/>
    <property type="evidence" value="ECO:0007669"/>
    <property type="project" value="UniProtKB-KW"/>
</dbReference>
<dbReference type="GO" id="GO:0007189">
    <property type="term" value="P:adenylate cyclase-activating G protein-coupled receptor signaling pathway"/>
    <property type="evidence" value="ECO:0007669"/>
    <property type="project" value="TreeGrafter"/>
</dbReference>
<name>A0A5E4QRJ2_9NEOP</name>
<evidence type="ECO:0000256" key="6">
    <source>
        <dbReference type="ARBA" id="ARBA00022741"/>
    </source>
</evidence>
<dbReference type="CDD" id="cd07302">
    <property type="entry name" value="CHD"/>
    <property type="match status" value="1"/>
</dbReference>
<keyword evidence="9 12" id="KW-1133">Transmembrane helix</keyword>
<keyword evidence="5" id="KW-0479">Metal-binding</keyword>
<evidence type="ECO:0000256" key="2">
    <source>
        <dbReference type="ARBA" id="ARBA00004141"/>
    </source>
</evidence>
<dbReference type="GO" id="GO:0035556">
    <property type="term" value="P:intracellular signal transduction"/>
    <property type="evidence" value="ECO:0007669"/>
    <property type="project" value="InterPro"/>
</dbReference>
<keyword evidence="15" id="KW-1185">Reference proteome</keyword>
<sequence length="325" mass="36169">MSLLPDSPDMYTDNCTKPGQIVASNCYIRLTVFVVTVVLIAACAVINLFQTYLIQEFPSEVWSRDYTNMTNATGIPIHIDVESAPSYLYSSVLTLASISVFLRIGFVLKLLFMIATLVTHISLFASAELFSQYQYKDFDTEFSMLPYSAKAGVVLVFLACLLHILDRQIEFTSRSDFLWKDKLKFEQEEVETMRGINKILLENILPAHVAQHFLTSVASKLLLKPKFSCIEKIKTIGSTYMIASGLRPGKEDTSKPQYDIWGNTVNVASRMDSTGVMGKIQVTEDTAKVLMNAGYTCECRGPTYVKGKGTLVTYFVKTPTTGGGL</sequence>
<keyword evidence="7" id="KW-0067">ATP-binding</keyword>
<dbReference type="GO" id="GO:0005886">
    <property type="term" value="C:plasma membrane"/>
    <property type="evidence" value="ECO:0007669"/>
    <property type="project" value="TreeGrafter"/>
</dbReference>
<dbReference type="PANTHER" id="PTHR45627">
    <property type="entry name" value="ADENYLATE CYCLASE TYPE 1"/>
    <property type="match status" value="1"/>
</dbReference>
<dbReference type="Pfam" id="PF00211">
    <property type="entry name" value="Guanylate_cyc"/>
    <property type="match status" value="1"/>
</dbReference>
<evidence type="ECO:0000256" key="4">
    <source>
        <dbReference type="ARBA" id="ARBA00022692"/>
    </source>
</evidence>
<evidence type="ECO:0000256" key="12">
    <source>
        <dbReference type="SAM" id="Phobius"/>
    </source>
</evidence>
<accession>A0A5E4QRJ2</accession>
<keyword evidence="11" id="KW-0456">Lyase</keyword>
<keyword evidence="10 12" id="KW-0472">Membrane</keyword>
<organism evidence="14 15">
    <name type="scientific">Leptidea sinapis</name>
    <dbReference type="NCBI Taxonomy" id="189913"/>
    <lineage>
        <taxon>Eukaryota</taxon>
        <taxon>Metazoa</taxon>
        <taxon>Ecdysozoa</taxon>
        <taxon>Arthropoda</taxon>
        <taxon>Hexapoda</taxon>
        <taxon>Insecta</taxon>
        <taxon>Pterygota</taxon>
        <taxon>Neoptera</taxon>
        <taxon>Endopterygota</taxon>
        <taxon>Lepidoptera</taxon>
        <taxon>Glossata</taxon>
        <taxon>Ditrysia</taxon>
        <taxon>Papilionoidea</taxon>
        <taxon>Pieridae</taxon>
        <taxon>Dismorphiinae</taxon>
        <taxon>Leptidea</taxon>
    </lineage>
</organism>
<dbReference type="GO" id="GO:0004016">
    <property type="term" value="F:adenylate cyclase activity"/>
    <property type="evidence" value="ECO:0007669"/>
    <property type="project" value="UniProtKB-EC"/>
</dbReference>
<dbReference type="EMBL" id="FZQP02004612">
    <property type="protein sequence ID" value="VVD00303.1"/>
    <property type="molecule type" value="Genomic_DNA"/>
</dbReference>
<dbReference type="GO" id="GO:0006171">
    <property type="term" value="P:cAMP biosynthetic process"/>
    <property type="evidence" value="ECO:0007669"/>
    <property type="project" value="TreeGrafter"/>
</dbReference>